<dbReference type="HOGENOM" id="CLU_042088_0_0_1"/>
<reference evidence="3" key="1">
    <citation type="journal article" date="2011" name="Science">
        <title>The plant cell wall-decomposing machinery underlies the functional diversity of forest fungi.</title>
        <authorList>
            <person name="Eastwood D.C."/>
            <person name="Floudas D."/>
            <person name="Binder M."/>
            <person name="Majcherczyk A."/>
            <person name="Schneider P."/>
            <person name="Aerts A."/>
            <person name="Asiegbu F.O."/>
            <person name="Baker S.E."/>
            <person name="Barry K."/>
            <person name="Bendiksby M."/>
            <person name="Blumentritt M."/>
            <person name="Coutinho P.M."/>
            <person name="Cullen D."/>
            <person name="de Vries R.P."/>
            <person name="Gathman A."/>
            <person name="Goodell B."/>
            <person name="Henrissat B."/>
            <person name="Ihrmark K."/>
            <person name="Kauserud H."/>
            <person name="Kohler A."/>
            <person name="LaButti K."/>
            <person name="Lapidus A."/>
            <person name="Lavin J.L."/>
            <person name="Lee Y.-H."/>
            <person name="Lindquist E."/>
            <person name="Lilly W."/>
            <person name="Lucas S."/>
            <person name="Morin E."/>
            <person name="Murat C."/>
            <person name="Oguiza J.A."/>
            <person name="Park J."/>
            <person name="Pisabarro A.G."/>
            <person name="Riley R."/>
            <person name="Rosling A."/>
            <person name="Salamov A."/>
            <person name="Schmidt O."/>
            <person name="Schmutz J."/>
            <person name="Skrede I."/>
            <person name="Stenlid J."/>
            <person name="Wiebenga A."/>
            <person name="Xie X."/>
            <person name="Kuees U."/>
            <person name="Hibbett D.S."/>
            <person name="Hoffmeister D."/>
            <person name="Hoegberg N."/>
            <person name="Martin F."/>
            <person name="Grigoriev I.V."/>
            <person name="Watkinson S.C."/>
        </authorList>
    </citation>
    <scope>NUCLEOTIDE SEQUENCE [LARGE SCALE GENOMIC DNA]</scope>
    <source>
        <strain evidence="3">S7.9</strain>
    </source>
</reference>
<accession>F8P252</accession>
<dbReference type="KEGG" id="sla:SERLADRAFT_362462"/>
<dbReference type="InterPro" id="IPR003462">
    <property type="entry name" value="ODC_Mu_crystall"/>
</dbReference>
<protein>
    <recommendedName>
        <fullName evidence="4">NAD(P)-binding protein</fullName>
    </recommendedName>
</protein>
<proteinExistence type="inferred from homology"/>
<dbReference type="Proteomes" id="UP000008064">
    <property type="component" value="Unassembled WGS sequence"/>
</dbReference>
<dbReference type="Gene3D" id="3.40.50.720">
    <property type="entry name" value="NAD(P)-binding Rossmann-like Domain"/>
    <property type="match status" value="1"/>
</dbReference>
<comment type="similarity">
    <text evidence="1">Belongs to the ornithine cyclodeaminase/mu-crystallin family.</text>
</comment>
<evidence type="ECO:0008006" key="4">
    <source>
        <dbReference type="Google" id="ProtNLM"/>
    </source>
</evidence>
<gene>
    <name evidence="2" type="ORF">SERLADRAFT_362462</name>
</gene>
<dbReference type="SUPFAM" id="SSF51735">
    <property type="entry name" value="NAD(P)-binding Rossmann-fold domains"/>
    <property type="match status" value="1"/>
</dbReference>
<dbReference type="Gene3D" id="3.30.1780.10">
    <property type="entry name" value="ornithine cyclodeaminase, domain 1"/>
    <property type="match status" value="1"/>
</dbReference>
<dbReference type="Pfam" id="PF02423">
    <property type="entry name" value="OCD_Mu_crystall"/>
    <property type="match status" value="2"/>
</dbReference>
<evidence type="ECO:0000256" key="1">
    <source>
        <dbReference type="ARBA" id="ARBA00008903"/>
    </source>
</evidence>
<sequence>MPLAVLDRIVDGAQHYSIRSVDELKKETGWSDADRFGTEIVTLIQQYVPWLDQPRPQPLASISPRSQSQPGSLLVLSSADVSAISSQLFPPDLDSLMTSVFARLSSRSSFQAPHRSALSLPNHTALFMPSTALGIGTAIKAVSVPSSPTDIRGLPASTLVIDDDTGAVKAIVNARSLTATRNAAGSVLASRLLLSKTPTTLVAFGAGKQIEAHVDLHLRAFPSLNTITLVNRSVNDRVLALLNILHARHPLITFNVLASTPTPADNPDSNVSTNSGDHLDLESLVRAAHIICTATPSTSPLFPSSWVSPGTHLNLVGSFKPTMREIDDALVKRAGVVVVDSREACLVEAGELIGAGLGEESMVEIGEIVAINVGDGEAEKLKKCVDVRSKGDVTIFKSVGVGLQDVAIACLVVKRAEEMGVGVHVEAYDA</sequence>
<dbReference type="OrthoDB" id="41492at2759"/>
<evidence type="ECO:0000313" key="3">
    <source>
        <dbReference type="Proteomes" id="UP000008064"/>
    </source>
</evidence>
<dbReference type="InterPro" id="IPR023401">
    <property type="entry name" value="ODC_N"/>
</dbReference>
<dbReference type="PANTHER" id="PTHR13812">
    <property type="entry name" value="KETIMINE REDUCTASE MU-CRYSTALLIN"/>
    <property type="match status" value="1"/>
</dbReference>
<evidence type="ECO:0000313" key="2">
    <source>
        <dbReference type="EMBL" id="EGO23230.1"/>
    </source>
</evidence>
<dbReference type="RefSeq" id="XP_007320470.1">
    <property type="nucleotide sequence ID" value="XM_007320408.1"/>
</dbReference>
<dbReference type="AlphaFoldDB" id="F8P252"/>
<dbReference type="GeneID" id="18809914"/>
<dbReference type="GO" id="GO:0005737">
    <property type="term" value="C:cytoplasm"/>
    <property type="evidence" value="ECO:0007669"/>
    <property type="project" value="TreeGrafter"/>
</dbReference>
<dbReference type="InterPro" id="IPR036291">
    <property type="entry name" value="NAD(P)-bd_dom_sf"/>
</dbReference>
<dbReference type="EMBL" id="GL945436">
    <property type="protein sequence ID" value="EGO23230.1"/>
    <property type="molecule type" value="Genomic_DNA"/>
</dbReference>
<organism evidence="3">
    <name type="scientific">Serpula lacrymans var. lacrymans (strain S7.9)</name>
    <name type="common">Dry rot fungus</name>
    <dbReference type="NCBI Taxonomy" id="578457"/>
    <lineage>
        <taxon>Eukaryota</taxon>
        <taxon>Fungi</taxon>
        <taxon>Dikarya</taxon>
        <taxon>Basidiomycota</taxon>
        <taxon>Agaricomycotina</taxon>
        <taxon>Agaricomycetes</taxon>
        <taxon>Agaricomycetidae</taxon>
        <taxon>Boletales</taxon>
        <taxon>Coniophorineae</taxon>
        <taxon>Serpulaceae</taxon>
        <taxon>Serpula</taxon>
    </lineage>
</organism>
<dbReference type="PANTHER" id="PTHR13812:SF19">
    <property type="entry name" value="KETIMINE REDUCTASE MU-CRYSTALLIN"/>
    <property type="match status" value="1"/>
</dbReference>
<name>F8P252_SERL9</name>